<dbReference type="Proteomes" id="UP000077266">
    <property type="component" value="Unassembled WGS sequence"/>
</dbReference>
<accession>A0A165CZR1</accession>
<evidence type="ECO:0008006" key="6">
    <source>
        <dbReference type="Google" id="ProtNLM"/>
    </source>
</evidence>
<evidence type="ECO:0000256" key="1">
    <source>
        <dbReference type="SAM" id="MobiDB-lite"/>
    </source>
</evidence>
<dbReference type="Pfam" id="PF20736">
    <property type="entry name" value="Glyco_hydro127M"/>
    <property type="match status" value="1"/>
</dbReference>
<name>A0A165CZR1_EXIGL</name>
<dbReference type="EMBL" id="KV426267">
    <property type="protein sequence ID" value="KZV83521.1"/>
    <property type="molecule type" value="Genomic_DNA"/>
</dbReference>
<dbReference type="Pfam" id="PF07944">
    <property type="entry name" value="Beta-AFase-like_GH127_cat"/>
    <property type="match status" value="1"/>
</dbReference>
<keyword evidence="5" id="KW-1185">Reference proteome</keyword>
<feature type="compositionally biased region" description="Pro residues" evidence="1">
    <location>
        <begin position="14"/>
        <end position="27"/>
    </location>
</feature>
<dbReference type="InParanoid" id="A0A165CZR1"/>
<dbReference type="PANTHER" id="PTHR31151">
    <property type="entry name" value="PROLINE-TRNA LIGASE (DUF1680)"/>
    <property type="match status" value="1"/>
</dbReference>
<evidence type="ECO:0000313" key="5">
    <source>
        <dbReference type="Proteomes" id="UP000077266"/>
    </source>
</evidence>
<dbReference type="OrthoDB" id="5358475at2759"/>
<dbReference type="STRING" id="1314781.A0A165CZR1"/>
<feature type="domain" description="Non-reducing end beta-L-arabinofuranosidase-like GH127 middle" evidence="3">
    <location>
        <begin position="451"/>
        <end position="530"/>
    </location>
</feature>
<feature type="region of interest" description="Disordered" evidence="1">
    <location>
        <begin position="1"/>
        <end position="51"/>
    </location>
</feature>
<dbReference type="AlphaFoldDB" id="A0A165CZR1"/>
<proteinExistence type="predicted"/>
<feature type="compositionally biased region" description="Polar residues" evidence="1">
    <location>
        <begin position="1"/>
        <end position="10"/>
    </location>
</feature>
<gene>
    <name evidence="4" type="ORF">EXIGLDRAFT_777480</name>
</gene>
<evidence type="ECO:0000313" key="4">
    <source>
        <dbReference type="EMBL" id="KZV83521.1"/>
    </source>
</evidence>
<feature type="domain" description="Non-reducing end beta-L-arabinofuranosidase-like GH127 catalytic" evidence="2">
    <location>
        <begin position="90"/>
        <end position="420"/>
    </location>
</feature>
<evidence type="ECO:0000259" key="2">
    <source>
        <dbReference type="Pfam" id="PF07944"/>
    </source>
</evidence>
<organism evidence="4 5">
    <name type="scientific">Exidia glandulosa HHB12029</name>
    <dbReference type="NCBI Taxonomy" id="1314781"/>
    <lineage>
        <taxon>Eukaryota</taxon>
        <taxon>Fungi</taxon>
        <taxon>Dikarya</taxon>
        <taxon>Basidiomycota</taxon>
        <taxon>Agaricomycotina</taxon>
        <taxon>Agaricomycetes</taxon>
        <taxon>Auriculariales</taxon>
        <taxon>Exidiaceae</taxon>
        <taxon>Exidia</taxon>
    </lineage>
</organism>
<dbReference type="InterPro" id="IPR012878">
    <property type="entry name" value="Beta-AFase-like_GH127_cat"/>
</dbReference>
<dbReference type="InterPro" id="IPR049046">
    <property type="entry name" value="Beta-AFase-like_GH127_middle"/>
</dbReference>
<evidence type="ECO:0000259" key="3">
    <source>
        <dbReference type="Pfam" id="PF20736"/>
    </source>
</evidence>
<protein>
    <recommendedName>
        <fullName evidence="6">DUF1680-domain-containing protein</fullName>
    </recommendedName>
</protein>
<sequence length="671" mass="73650">MLASQCTADETPTPTLPPSTPSSPPLPAETGTDAPPSPSPQPNELPRKYTPLPLGAIKPAGWLLDQLKIQADGLAGHAHDFYGYVKDSTWEGGDATYSDLQEGGSYWFNGMVAHAFVLDDDRLKGQVQGFLDYIIDHQGEDGWLGPEPRKLWGRYPVMIGMMQFAEADPSQADKIVDSMLKFAQLTHDMLANKAEGLEEWGAARYQELTLVIQWLYDNHPNGKEDMLLDLMKLLKSTGTDWTPIFDPANFPTGDTGTDGRITWHGVNIAQALKARAVEHRFTAADDDHDTTNAWWDILYKYHGRPTGVFAADEHLAGLSPNRGTELCTVVELMYSGSYVYQTFGDNRFADLVEKMTYNALPATLTGDMWAHQYLQQLNQIWAKHLDPNTFPTDGPDSNVFGLEPNYPCCAVNHPQGWPKFVSNAFVVTSDAASLVQVYLGPFDVTTTLGGSNNIHVTVDTQYPFSDVLTVTIDADQPYTHYIRIPDWASSAGKGTIAINGGSAKPVTVNDDSMLAVSAAKGKTTIALTLPADITTTTGFTGGVQVSRGPLFWSSDLFHTTKVTRTNELEPRAQDFAYEVNTQWAFAIDPSTLTFRPNTLNNSLPAPIFDSQKPPVQIHAVACPIDWATTSGSADPPPKDISCKGDKFDFIFWPYGSTKLRLGELPAFDSKK</sequence>
<dbReference type="PANTHER" id="PTHR31151:SF0">
    <property type="entry name" value="PROLINE-TRNA LIGASE (DUF1680)"/>
    <property type="match status" value="1"/>
</dbReference>
<reference evidence="4 5" key="1">
    <citation type="journal article" date="2016" name="Mol. Biol. Evol.">
        <title>Comparative Genomics of Early-Diverging Mushroom-Forming Fungi Provides Insights into the Origins of Lignocellulose Decay Capabilities.</title>
        <authorList>
            <person name="Nagy L.G."/>
            <person name="Riley R."/>
            <person name="Tritt A."/>
            <person name="Adam C."/>
            <person name="Daum C."/>
            <person name="Floudas D."/>
            <person name="Sun H."/>
            <person name="Yadav J.S."/>
            <person name="Pangilinan J."/>
            <person name="Larsson K.H."/>
            <person name="Matsuura K."/>
            <person name="Barry K."/>
            <person name="Labutti K."/>
            <person name="Kuo R."/>
            <person name="Ohm R.A."/>
            <person name="Bhattacharya S.S."/>
            <person name="Shirouzu T."/>
            <person name="Yoshinaga Y."/>
            <person name="Martin F.M."/>
            <person name="Grigoriev I.V."/>
            <person name="Hibbett D.S."/>
        </authorList>
    </citation>
    <scope>NUCLEOTIDE SEQUENCE [LARGE SCALE GENOMIC DNA]</scope>
    <source>
        <strain evidence="4 5">HHB12029</strain>
    </source>
</reference>